<evidence type="ECO:0000313" key="2">
    <source>
        <dbReference type="Proteomes" id="UP001180020"/>
    </source>
</evidence>
<reference evidence="1" key="2">
    <citation type="submission" date="2023-06" db="EMBL/GenBank/DDBJ databases">
        <authorList>
            <person name="Ma L."/>
            <person name="Liu K.-W."/>
            <person name="Li Z."/>
            <person name="Hsiao Y.-Y."/>
            <person name="Qi Y."/>
            <person name="Fu T."/>
            <person name="Tang G."/>
            <person name="Zhang D."/>
            <person name="Sun W.-H."/>
            <person name="Liu D.-K."/>
            <person name="Li Y."/>
            <person name="Chen G.-Z."/>
            <person name="Liu X.-D."/>
            <person name="Liao X.-Y."/>
            <person name="Jiang Y.-T."/>
            <person name="Yu X."/>
            <person name="Hao Y."/>
            <person name="Huang J."/>
            <person name="Zhao X.-W."/>
            <person name="Ke S."/>
            <person name="Chen Y.-Y."/>
            <person name="Wu W.-L."/>
            <person name="Hsu J.-L."/>
            <person name="Lin Y.-F."/>
            <person name="Huang M.-D."/>
            <person name="Li C.-Y."/>
            <person name="Huang L."/>
            <person name="Wang Z.-W."/>
            <person name="Zhao X."/>
            <person name="Zhong W.-Y."/>
            <person name="Peng D.-H."/>
            <person name="Ahmad S."/>
            <person name="Lan S."/>
            <person name="Zhang J.-S."/>
            <person name="Tsai W.-C."/>
            <person name="Van De Peer Y."/>
            <person name="Liu Z.-J."/>
        </authorList>
    </citation>
    <scope>NUCLEOTIDE SEQUENCE</scope>
    <source>
        <strain evidence="1">CP</strain>
        <tissue evidence="1">Leaves</tissue>
    </source>
</reference>
<gene>
    <name evidence="1" type="ORF">QJS10_CPB17g01075</name>
</gene>
<accession>A0AAV9CTW1</accession>
<organism evidence="1 2">
    <name type="scientific">Acorus calamus</name>
    <name type="common">Sweet flag</name>
    <dbReference type="NCBI Taxonomy" id="4465"/>
    <lineage>
        <taxon>Eukaryota</taxon>
        <taxon>Viridiplantae</taxon>
        <taxon>Streptophyta</taxon>
        <taxon>Embryophyta</taxon>
        <taxon>Tracheophyta</taxon>
        <taxon>Spermatophyta</taxon>
        <taxon>Magnoliopsida</taxon>
        <taxon>Liliopsida</taxon>
        <taxon>Acoraceae</taxon>
        <taxon>Acorus</taxon>
    </lineage>
</organism>
<dbReference type="InterPro" id="IPR055296">
    <property type="entry name" value="SRL2-like"/>
</dbReference>
<keyword evidence="2" id="KW-1185">Reference proteome</keyword>
<dbReference type="PANTHER" id="PTHR46087:SF11">
    <property type="entry name" value="PROTEIN SEMI-ROLLED LEAF 2"/>
    <property type="match status" value="1"/>
</dbReference>
<protein>
    <submittedName>
        <fullName evidence="1">Uncharacterized protein</fullName>
    </submittedName>
</protein>
<comment type="caution">
    <text evidence="1">The sequence shown here is derived from an EMBL/GenBank/DDBJ whole genome shotgun (WGS) entry which is preliminary data.</text>
</comment>
<dbReference type="EMBL" id="JAUJYO010000017">
    <property type="protein sequence ID" value="KAK1292119.1"/>
    <property type="molecule type" value="Genomic_DNA"/>
</dbReference>
<dbReference type="AlphaFoldDB" id="A0AAV9CTW1"/>
<dbReference type="PANTHER" id="PTHR46087">
    <property type="entry name" value="PUTATIVE, EXPRESSED-RELATED"/>
    <property type="match status" value="1"/>
</dbReference>
<name>A0AAV9CTW1_ACOCL</name>
<dbReference type="Proteomes" id="UP001180020">
    <property type="component" value="Unassembled WGS sequence"/>
</dbReference>
<proteinExistence type="predicted"/>
<evidence type="ECO:0000313" key="1">
    <source>
        <dbReference type="EMBL" id="KAK1292119.1"/>
    </source>
</evidence>
<reference evidence="1" key="1">
    <citation type="journal article" date="2023" name="Nat. Commun.">
        <title>Diploid and tetraploid genomes of Acorus and the evolution of monocots.</title>
        <authorList>
            <person name="Ma L."/>
            <person name="Liu K.W."/>
            <person name="Li Z."/>
            <person name="Hsiao Y.Y."/>
            <person name="Qi Y."/>
            <person name="Fu T."/>
            <person name="Tang G.D."/>
            <person name="Zhang D."/>
            <person name="Sun W.H."/>
            <person name="Liu D.K."/>
            <person name="Li Y."/>
            <person name="Chen G.Z."/>
            <person name="Liu X.D."/>
            <person name="Liao X.Y."/>
            <person name="Jiang Y.T."/>
            <person name="Yu X."/>
            <person name="Hao Y."/>
            <person name="Huang J."/>
            <person name="Zhao X.W."/>
            <person name="Ke S."/>
            <person name="Chen Y.Y."/>
            <person name="Wu W.L."/>
            <person name="Hsu J.L."/>
            <person name="Lin Y.F."/>
            <person name="Huang M.D."/>
            <person name="Li C.Y."/>
            <person name="Huang L."/>
            <person name="Wang Z.W."/>
            <person name="Zhao X."/>
            <person name="Zhong W.Y."/>
            <person name="Peng D.H."/>
            <person name="Ahmad S."/>
            <person name="Lan S."/>
            <person name="Zhang J.S."/>
            <person name="Tsai W.C."/>
            <person name="Van de Peer Y."/>
            <person name="Liu Z.J."/>
        </authorList>
    </citation>
    <scope>NUCLEOTIDE SEQUENCE</scope>
    <source>
        <strain evidence="1">CP</strain>
    </source>
</reference>
<sequence>MDDTRDECKDSEVIDEELKHGWPRKTSPNLYLNCLVIDRTACSTTSMDTETNIVILSEDQIAQLLSSFWVQANLPDNLPGNFQAIAHSFSLTLISSRMKVDPYLHVSSDMQLHIKPQVDVREYGSLSDQQSASSTLSELRKAACESDRNLQDIIVQGLANILDDFQRSASTDDDTASESSVTEIPQCINKLPGSLPLTHIISVGQLLESALQVAGQVAGTSVSTSPLPYSMMASQCEAHGSCTRKKLSSWLGSNHEPVDDKLSVTSLVQTEEHPPVQKLYFDKQGEPWRSLKLPPASPFDNFLKAVTVGKNESAFAEER</sequence>